<dbReference type="Proteomes" id="UP000712600">
    <property type="component" value="Unassembled WGS sequence"/>
</dbReference>
<protein>
    <submittedName>
        <fullName evidence="1">Uncharacterized protein</fullName>
    </submittedName>
</protein>
<evidence type="ECO:0000313" key="2">
    <source>
        <dbReference type="Proteomes" id="UP000712600"/>
    </source>
</evidence>
<name>A0A8S9QLG1_BRACR</name>
<comment type="caution">
    <text evidence="1">The sequence shown here is derived from an EMBL/GenBank/DDBJ whole genome shotgun (WGS) entry which is preliminary data.</text>
</comment>
<sequence>MICVKSLELNGGPRWCSVRGGAEAGQAEGESGAEASRVKPNSEAVARGRVCCQLYLQIWKPDSATACNSDAELEKENEILHFAQRSCIIGVKTWHRIRSTYLVTDPVAMLLLLYAGVRLNRGGVIASARLSQFQNRWS</sequence>
<proteinExistence type="predicted"/>
<organism evidence="1 2">
    <name type="scientific">Brassica cretica</name>
    <name type="common">Mustard</name>
    <dbReference type="NCBI Taxonomy" id="69181"/>
    <lineage>
        <taxon>Eukaryota</taxon>
        <taxon>Viridiplantae</taxon>
        <taxon>Streptophyta</taxon>
        <taxon>Embryophyta</taxon>
        <taxon>Tracheophyta</taxon>
        <taxon>Spermatophyta</taxon>
        <taxon>Magnoliopsida</taxon>
        <taxon>eudicotyledons</taxon>
        <taxon>Gunneridae</taxon>
        <taxon>Pentapetalae</taxon>
        <taxon>rosids</taxon>
        <taxon>malvids</taxon>
        <taxon>Brassicales</taxon>
        <taxon>Brassicaceae</taxon>
        <taxon>Brassiceae</taxon>
        <taxon>Brassica</taxon>
    </lineage>
</organism>
<dbReference type="AlphaFoldDB" id="A0A8S9QLG1"/>
<accession>A0A8S9QLG1</accession>
<evidence type="ECO:0000313" key="1">
    <source>
        <dbReference type="EMBL" id="KAF3540612.1"/>
    </source>
</evidence>
<gene>
    <name evidence="1" type="ORF">F2Q69_00018892</name>
</gene>
<dbReference type="EMBL" id="QGKX02001290">
    <property type="protein sequence ID" value="KAF3540612.1"/>
    <property type="molecule type" value="Genomic_DNA"/>
</dbReference>
<reference evidence="1" key="1">
    <citation type="submission" date="2019-12" db="EMBL/GenBank/DDBJ databases">
        <title>Genome sequencing and annotation of Brassica cretica.</title>
        <authorList>
            <person name="Studholme D.J."/>
            <person name="Sarris P."/>
        </authorList>
    </citation>
    <scope>NUCLEOTIDE SEQUENCE</scope>
    <source>
        <strain evidence="1">PFS-109/04</strain>
        <tissue evidence="1">Leaf</tissue>
    </source>
</reference>